<dbReference type="EMBL" id="JARIHO010000003">
    <property type="protein sequence ID" value="KAJ7364772.1"/>
    <property type="molecule type" value="Genomic_DNA"/>
</dbReference>
<proteinExistence type="predicted"/>
<evidence type="ECO:0000256" key="1">
    <source>
        <dbReference type="SAM" id="SignalP"/>
    </source>
</evidence>
<accession>A0AAD7AQ38</accession>
<gene>
    <name evidence="2" type="ORF">DFH08DRAFT_799086</name>
</gene>
<keyword evidence="3" id="KW-1185">Reference proteome</keyword>
<name>A0AAD7AQ38_9AGAR</name>
<keyword evidence="1" id="KW-0732">Signal</keyword>
<protein>
    <submittedName>
        <fullName evidence="2">Uncharacterized protein</fullName>
    </submittedName>
</protein>
<feature type="chain" id="PRO_5041913010" evidence="1">
    <location>
        <begin position="23"/>
        <end position="320"/>
    </location>
</feature>
<dbReference type="AlphaFoldDB" id="A0AAD7AQ38"/>
<evidence type="ECO:0000313" key="3">
    <source>
        <dbReference type="Proteomes" id="UP001218218"/>
    </source>
</evidence>
<organism evidence="2 3">
    <name type="scientific">Mycena albidolilacea</name>
    <dbReference type="NCBI Taxonomy" id="1033008"/>
    <lineage>
        <taxon>Eukaryota</taxon>
        <taxon>Fungi</taxon>
        <taxon>Dikarya</taxon>
        <taxon>Basidiomycota</taxon>
        <taxon>Agaricomycotina</taxon>
        <taxon>Agaricomycetes</taxon>
        <taxon>Agaricomycetidae</taxon>
        <taxon>Agaricales</taxon>
        <taxon>Marasmiineae</taxon>
        <taxon>Mycenaceae</taxon>
        <taxon>Mycena</taxon>
    </lineage>
</organism>
<evidence type="ECO:0000313" key="2">
    <source>
        <dbReference type="EMBL" id="KAJ7364772.1"/>
    </source>
</evidence>
<reference evidence="2" key="1">
    <citation type="submission" date="2023-03" db="EMBL/GenBank/DDBJ databases">
        <title>Massive genome expansion in bonnet fungi (Mycena s.s.) driven by repeated elements and novel gene families across ecological guilds.</title>
        <authorList>
            <consortium name="Lawrence Berkeley National Laboratory"/>
            <person name="Harder C.B."/>
            <person name="Miyauchi S."/>
            <person name="Viragh M."/>
            <person name="Kuo A."/>
            <person name="Thoen E."/>
            <person name="Andreopoulos B."/>
            <person name="Lu D."/>
            <person name="Skrede I."/>
            <person name="Drula E."/>
            <person name="Henrissat B."/>
            <person name="Morin E."/>
            <person name="Kohler A."/>
            <person name="Barry K."/>
            <person name="LaButti K."/>
            <person name="Morin E."/>
            <person name="Salamov A."/>
            <person name="Lipzen A."/>
            <person name="Mereny Z."/>
            <person name="Hegedus B."/>
            <person name="Baldrian P."/>
            <person name="Stursova M."/>
            <person name="Weitz H."/>
            <person name="Taylor A."/>
            <person name="Grigoriev I.V."/>
            <person name="Nagy L.G."/>
            <person name="Martin F."/>
            <person name="Kauserud H."/>
        </authorList>
    </citation>
    <scope>NUCLEOTIDE SEQUENCE</scope>
    <source>
        <strain evidence="2">CBHHK002</strain>
    </source>
</reference>
<dbReference type="Proteomes" id="UP001218218">
    <property type="component" value="Unassembled WGS sequence"/>
</dbReference>
<sequence length="320" mass="36721">MANLTLVQLLLDLLAHHRMAMALLHNIPTLHIEHVLTSLYKKANWEEYCNQLLEALSDKYEAVESVVAAIHAVKDVIWATTKAIVQFSKLSPYIKRWYIEEMWNLQKHFVPDHPVHMEAWDPVRAYCKAVVQGKVRHWVEWQERLTGDQVWDVHKFLNATPSDRAASRIPMLVQRGGAGCLPMATVESDEDKCSWLCAEFFPLQMPVSSVPPDPIYPPPAWQWKPVSDDLLCRTAEKMKPYKAMFPESMPNCSICYLLDKLGHFPSEWSELRSPVLRKLGKPDYDVPGAYRPIALTKGLLRQLYGTKDNHSLSCLYSIVN</sequence>
<feature type="signal peptide" evidence="1">
    <location>
        <begin position="1"/>
        <end position="22"/>
    </location>
</feature>
<comment type="caution">
    <text evidence="2">The sequence shown here is derived from an EMBL/GenBank/DDBJ whole genome shotgun (WGS) entry which is preliminary data.</text>
</comment>